<dbReference type="SUPFAM" id="SSF52540">
    <property type="entry name" value="P-loop containing nucleoside triphosphate hydrolases"/>
    <property type="match status" value="2"/>
</dbReference>
<dbReference type="SUPFAM" id="SSF50998">
    <property type="entry name" value="Quinoprotein alcohol dehydrogenase-like"/>
    <property type="match status" value="1"/>
</dbReference>
<accession>A0ABV9Y1G2</accession>
<evidence type="ECO:0000256" key="1">
    <source>
        <dbReference type="PROSITE-ProRule" id="PRU00221"/>
    </source>
</evidence>
<comment type="caution">
    <text evidence="3">The sequence shown here is derived from an EMBL/GenBank/DDBJ whole genome shotgun (WGS) entry which is preliminary data.</text>
</comment>
<dbReference type="SMART" id="SM00320">
    <property type="entry name" value="WD40"/>
    <property type="match status" value="3"/>
</dbReference>
<evidence type="ECO:0000313" key="3">
    <source>
        <dbReference type="EMBL" id="MFC5056256.1"/>
    </source>
</evidence>
<proteinExistence type="predicted"/>
<feature type="domain" description="TIR" evidence="2">
    <location>
        <begin position="1383"/>
        <end position="1516"/>
    </location>
</feature>
<dbReference type="InterPro" id="IPR035897">
    <property type="entry name" value="Toll_tir_struct_dom_sf"/>
</dbReference>
<dbReference type="PANTHER" id="PTHR19879:SF9">
    <property type="entry name" value="TRANSCRIPTION INITIATION FACTOR TFIID SUBUNIT 5"/>
    <property type="match status" value="1"/>
</dbReference>
<dbReference type="PROSITE" id="PS50294">
    <property type="entry name" value="WD_REPEATS_REGION"/>
    <property type="match status" value="1"/>
</dbReference>
<sequence>MSLDPATTLRGALRVLGEGDPTWLAQVDDLLGGVLTTGYGGRRALWAWLEPDSALPALVDSALTAEPARRAAAHTLLLCSAFFARLRSELGRAPVAEDEVFTSYLYAVEIPTRSAMSGPHATNWIKKQGALVHRHLPTRGPLLPETFADDVVARYREAWLDLVGTAYVRPRFRTASATPGARLTDERWWSAETVVDDDVDLFIARHFEGITSLTRPLLVVGGPGMGKTSLLHHLAATLPTAELVVPSVVTLFRGLLPEPAEGSPRVLLLDGLEAVLPERADYLLDVLVFQQREFQSGRPVAVVVTAPLSALDRVDLPDGTPVIKVEPFDDERVRAWVEAWNEATAGTGRRPVDPADALTRGELAREPLSLRLITEHHTAPGTSVLDGDLTRAGLVRQAIGRGWRHAVAADYLAAEDLVERCDDVAGLSRRSLAVRPLVFEFVAQLVAEKPESGRRRFLAELDEGLRGPFREVAAYSANLVLAKLHAAGPGATHGPAAVLVPRWKAGLSADDHRATMSLLVLNGDVLSLRVDPPTPPAHHLVEFAHRDLVAGSGPVGQVTWSADGSFLTANCDGRPVLWRIGAGEGPESTHAEPQGTTDVAWHPTTARVAVVRRNRHGGEVVLVDLPGGTSRSLCEVTRGSRVAWAPDGREIAVLDDSELRLVNAVTGRAHRSVSLHRFLPERGSYLLRPRWTAEGRFIVISNGQVVHLLDARSLEPRWRSRVGGEVMDLIARDENDVVAAGSSPDGNGVQLHQVSTDAVLAVLEGHTRKVLCVRFSPDGQYLASASADNTVRIWRRRDLTCVAVLPREHVGRRGGLAFHPTEPLLAVKDGNRVDVVRLRTDLLGRAAAAESARRYANAKVVLVGDTGVGKSGLGLVLSGQPYEPTSSTHGRRVWTFERTHSHTPEGEAHTREILLWDLAGQPGYRMVHQLHLNEVAVALVVFDARGETDPFAGVRHWQRALEQARRLDGATAARPRTYLVAARVDRGGIAVGRRRIDEVVASLGFDGYLETSAKEGWGVEELARAIRDGVDWEAVPVVGSSALFEAIREFVLEEKRQGRVLSAVDDLWHGFRRVWGGAPEASADHFSTCLGRLESVGLVRRMAFGDHVLLQPELLDAYASALVQAAREEPDGLGSVPEADALEGRFRMPDDERLGNRQRERVLLVTVVQELLRREIALKEVTDRQVDLIFPSQFTRQRPDAPRVPGEDVVFAFSGRLHSVYATLAVRLSHSRLFRRDGMWHDTATFAALAGGTCGIALRETGEGRGELVVFHEGPVEPVVRAQFETYVVEHLAARAVEGTVEARRVRVCGVCGYAIPDDVVRGRLARGATTARCPMCDEGVVGLVDERVGDVRSAVVEMNASADEQRDRDVAATALKGKREAGDYDVFLCHNTRDKPRAVELAARLEARGILPWLDVRDIRPGSRWQQAMARGIAVSRSAAVLVGPAGRGPWHDAEMELIRDRFVRSGRPVIPVILDGAEGDPELPDFLALWHTVDLRVADPDPIDQLVWGITGEPPR</sequence>
<dbReference type="InterPro" id="IPR001806">
    <property type="entry name" value="Small_GTPase"/>
</dbReference>
<dbReference type="PRINTS" id="PR00449">
    <property type="entry name" value="RASTRNSFRMNG"/>
</dbReference>
<dbReference type="InterPro" id="IPR003959">
    <property type="entry name" value="ATPase_AAA_core"/>
</dbReference>
<evidence type="ECO:0000259" key="2">
    <source>
        <dbReference type="PROSITE" id="PS50104"/>
    </source>
</evidence>
<dbReference type="Pfam" id="PF00071">
    <property type="entry name" value="Ras"/>
    <property type="match status" value="1"/>
</dbReference>
<dbReference type="Pfam" id="PF13676">
    <property type="entry name" value="TIR_2"/>
    <property type="match status" value="1"/>
</dbReference>
<keyword evidence="1" id="KW-0853">WD repeat</keyword>
<dbReference type="PROSITE" id="PS50082">
    <property type="entry name" value="WD_REPEATS_2"/>
    <property type="match status" value="1"/>
</dbReference>
<dbReference type="InterPro" id="IPR000157">
    <property type="entry name" value="TIR_dom"/>
</dbReference>
<dbReference type="InterPro" id="IPR027417">
    <property type="entry name" value="P-loop_NTPase"/>
</dbReference>
<name>A0ABV9Y1G2_9PSEU</name>
<dbReference type="PROSITE" id="PS50104">
    <property type="entry name" value="TIR"/>
    <property type="match status" value="1"/>
</dbReference>
<dbReference type="InterPro" id="IPR001680">
    <property type="entry name" value="WD40_rpt"/>
</dbReference>
<organism evidence="3 4">
    <name type="scientific">Saccharothrix xinjiangensis</name>
    <dbReference type="NCBI Taxonomy" id="204798"/>
    <lineage>
        <taxon>Bacteria</taxon>
        <taxon>Bacillati</taxon>
        <taxon>Actinomycetota</taxon>
        <taxon>Actinomycetes</taxon>
        <taxon>Pseudonocardiales</taxon>
        <taxon>Pseudonocardiaceae</taxon>
        <taxon>Saccharothrix</taxon>
    </lineage>
</organism>
<dbReference type="SMART" id="SM00175">
    <property type="entry name" value="RAB"/>
    <property type="match status" value="1"/>
</dbReference>
<evidence type="ECO:0000313" key="4">
    <source>
        <dbReference type="Proteomes" id="UP001595833"/>
    </source>
</evidence>
<dbReference type="Proteomes" id="UP001595833">
    <property type="component" value="Unassembled WGS sequence"/>
</dbReference>
<dbReference type="EMBL" id="JBHSJB010000018">
    <property type="protein sequence ID" value="MFC5056256.1"/>
    <property type="molecule type" value="Genomic_DNA"/>
</dbReference>
<dbReference type="InterPro" id="IPR054567">
    <property type="entry name" value="NNH7"/>
</dbReference>
<dbReference type="Gene3D" id="2.130.10.10">
    <property type="entry name" value="YVTN repeat-like/Quinoprotein amine dehydrogenase"/>
    <property type="match status" value="2"/>
</dbReference>
<dbReference type="PANTHER" id="PTHR19879">
    <property type="entry name" value="TRANSCRIPTION INITIATION FACTOR TFIID"/>
    <property type="match status" value="1"/>
</dbReference>
<dbReference type="Pfam" id="PF00400">
    <property type="entry name" value="WD40"/>
    <property type="match status" value="1"/>
</dbReference>
<gene>
    <name evidence="3" type="ORF">ACFPFM_21165</name>
</gene>
<dbReference type="Pfam" id="PF00004">
    <property type="entry name" value="AAA"/>
    <property type="match status" value="1"/>
</dbReference>
<reference evidence="4" key="1">
    <citation type="journal article" date="2019" name="Int. J. Syst. Evol. Microbiol.">
        <title>The Global Catalogue of Microorganisms (GCM) 10K type strain sequencing project: providing services to taxonomists for standard genome sequencing and annotation.</title>
        <authorList>
            <consortium name="The Broad Institute Genomics Platform"/>
            <consortium name="The Broad Institute Genome Sequencing Center for Infectious Disease"/>
            <person name="Wu L."/>
            <person name="Ma J."/>
        </authorList>
    </citation>
    <scope>NUCLEOTIDE SEQUENCE [LARGE SCALE GENOMIC DNA]</scope>
    <source>
        <strain evidence="4">KCTC 12848</strain>
    </source>
</reference>
<feature type="repeat" description="WD" evidence="1">
    <location>
        <begin position="763"/>
        <end position="794"/>
    </location>
</feature>
<dbReference type="RefSeq" id="WP_344040697.1">
    <property type="nucleotide sequence ID" value="NZ_BAAAKE010000024.1"/>
</dbReference>
<protein>
    <submittedName>
        <fullName evidence="3">TIR domain-containing protein</fullName>
    </submittedName>
</protein>
<dbReference type="InterPro" id="IPR015943">
    <property type="entry name" value="WD40/YVTN_repeat-like_dom_sf"/>
</dbReference>
<dbReference type="Gene3D" id="3.40.50.300">
    <property type="entry name" value="P-loop containing nucleotide triphosphate hydrolases"/>
    <property type="match status" value="1"/>
</dbReference>
<dbReference type="Gene3D" id="3.40.50.10140">
    <property type="entry name" value="Toll/interleukin-1 receptor homology (TIR) domain"/>
    <property type="match status" value="1"/>
</dbReference>
<dbReference type="InterPro" id="IPR011047">
    <property type="entry name" value="Quinoprotein_ADH-like_sf"/>
</dbReference>
<dbReference type="Pfam" id="PF22738">
    <property type="entry name" value="NNH7"/>
    <property type="match status" value="1"/>
</dbReference>
<keyword evidence="4" id="KW-1185">Reference proteome</keyword>
<dbReference type="SUPFAM" id="SSF52200">
    <property type="entry name" value="Toll/Interleukin receptor TIR domain"/>
    <property type="match status" value="1"/>
</dbReference>